<feature type="region of interest" description="Disordered" evidence="1">
    <location>
        <begin position="1"/>
        <end position="24"/>
    </location>
</feature>
<dbReference type="RefSeq" id="XP_011663355.1">
    <property type="nucleotide sequence ID" value="XM_011665053.1"/>
</dbReference>
<protein>
    <submittedName>
        <fullName evidence="2">Uncharacterized protein</fullName>
    </submittedName>
</protein>
<dbReference type="GeneID" id="105437904"/>
<reference evidence="3" key="1">
    <citation type="submission" date="2015-02" db="EMBL/GenBank/DDBJ databases">
        <title>Genome sequencing for Strongylocentrotus purpuratus.</title>
        <authorList>
            <person name="Murali S."/>
            <person name="Liu Y."/>
            <person name="Vee V."/>
            <person name="English A."/>
            <person name="Wang M."/>
            <person name="Skinner E."/>
            <person name="Han Y."/>
            <person name="Muzny D.M."/>
            <person name="Worley K.C."/>
            <person name="Gibbs R.A."/>
        </authorList>
    </citation>
    <scope>NUCLEOTIDE SEQUENCE</scope>
</reference>
<organism evidence="2 3">
    <name type="scientific">Strongylocentrotus purpuratus</name>
    <name type="common">Purple sea urchin</name>
    <dbReference type="NCBI Taxonomy" id="7668"/>
    <lineage>
        <taxon>Eukaryota</taxon>
        <taxon>Metazoa</taxon>
        <taxon>Echinodermata</taxon>
        <taxon>Eleutherozoa</taxon>
        <taxon>Echinozoa</taxon>
        <taxon>Echinoidea</taxon>
        <taxon>Euechinoidea</taxon>
        <taxon>Echinacea</taxon>
        <taxon>Camarodonta</taxon>
        <taxon>Echinidea</taxon>
        <taxon>Strongylocentrotidae</taxon>
        <taxon>Strongylocentrotus</taxon>
    </lineage>
</organism>
<keyword evidence="3" id="KW-1185">Reference proteome</keyword>
<evidence type="ECO:0000313" key="3">
    <source>
        <dbReference type="Proteomes" id="UP000007110"/>
    </source>
</evidence>
<proteinExistence type="predicted"/>
<feature type="compositionally biased region" description="Basic residues" evidence="1">
    <location>
        <begin position="112"/>
        <end position="123"/>
    </location>
</feature>
<dbReference type="AlphaFoldDB" id="A0A7M7HIW4"/>
<evidence type="ECO:0000313" key="2">
    <source>
        <dbReference type="EnsemblMetazoa" id="XP_011663355"/>
    </source>
</evidence>
<evidence type="ECO:0000256" key="1">
    <source>
        <dbReference type="SAM" id="MobiDB-lite"/>
    </source>
</evidence>
<feature type="compositionally biased region" description="Basic and acidic residues" evidence="1">
    <location>
        <begin position="1"/>
        <end position="21"/>
    </location>
</feature>
<feature type="compositionally biased region" description="Acidic residues" evidence="1">
    <location>
        <begin position="133"/>
        <end position="157"/>
    </location>
</feature>
<dbReference type="KEGG" id="spu:105437904"/>
<dbReference type="Proteomes" id="UP000007110">
    <property type="component" value="Unassembled WGS sequence"/>
</dbReference>
<feature type="compositionally biased region" description="Basic and acidic residues" evidence="1">
    <location>
        <begin position="158"/>
        <end position="169"/>
    </location>
</feature>
<dbReference type="InParanoid" id="A0A7M7HIW4"/>
<feature type="region of interest" description="Disordered" evidence="1">
    <location>
        <begin position="111"/>
        <end position="169"/>
    </location>
</feature>
<name>A0A7M7HIW4_STRPU</name>
<dbReference type="EnsemblMetazoa" id="XM_011665053">
    <property type="protein sequence ID" value="XP_011663355"/>
    <property type="gene ID" value="LOC105437904"/>
</dbReference>
<sequence length="169" mass="18802">MTKKVEEKKRELEQSSEKAGSDDVSLDDSFFCRLDDGSVFCQVDRGKPSEKCSTVQQVDESRIGLNKESLIDAQGKDSELVGIRDSALSEEEAGAPLGTFETKQAVKAWLHSSKRRPVQRKTKSRDSGSQDSGEQDEEEVDVEDDEVEAEPSSESELEINKEDNIMIID</sequence>
<accession>A0A7M7HIW4</accession>
<reference evidence="2" key="2">
    <citation type="submission" date="2021-01" db="UniProtKB">
        <authorList>
            <consortium name="EnsemblMetazoa"/>
        </authorList>
    </citation>
    <scope>IDENTIFICATION</scope>
</reference>